<gene>
    <name evidence="1" type="ORF">ENS31_13655</name>
</gene>
<name>A0A7V2ZMJ1_9BACT</name>
<accession>A0A7V2ZMJ1</accession>
<comment type="caution">
    <text evidence="1">The sequence shown here is derived from an EMBL/GenBank/DDBJ whole genome shotgun (WGS) entry which is preliminary data.</text>
</comment>
<dbReference type="AlphaFoldDB" id="A0A7V2ZMJ1"/>
<protein>
    <submittedName>
        <fullName evidence="1">Uncharacterized protein</fullName>
    </submittedName>
</protein>
<sequence>MLFTALSFLSCDEQEVVSYPDCISRPDSVVQSFGCGNLFVYQFIDSTKALTVSLNANALALTKKCRAFNLSNTDSNIVVQLEVAGNSNDSVYFDYCSDVIPPNLGVTKKLKATSGILYISASEDNPEINSQPYRVTIKLKDLRLLDSENNQEVFFNEIVFWDVFIALLPG</sequence>
<evidence type="ECO:0000313" key="1">
    <source>
        <dbReference type="EMBL" id="HFI92558.1"/>
    </source>
</evidence>
<dbReference type="EMBL" id="DSUJ01000011">
    <property type="protein sequence ID" value="HFI92558.1"/>
    <property type="molecule type" value="Genomic_DNA"/>
</dbReference>
<reference evidence="1" key="1">
    <citation type="journal article" date="2020" name="mSystems">
        <title>Genome- and Community-Level Interaction Insights into Carbon Utilization and Element Cycling Functions of Hydrothermarchaeota in Hydrothermal Sediment.</title>
        <authorList>
            <person name="Zhou Z."/>
            <person name="Liu Y."/>
            <person name="Xu W."/>
            <person name="Pan J."/>
            <person name="Luo Z.H."/>
            <person name="Li M."/>
        </authorList>
    </citation>
    <scope>NUCLEOTIDE SEQUENCE [LARGE SCALE GENOMIC DNA]</scope>
    <source>
        <strain evidence="1">SpSt-479</strain>
    </source>
</reference>
<organism evidence="1">
    <name type="scientific">Ignavibacterium album</name>
    <dbReference type="NCBI Taxonomy" id="591197"/>
    <lineage>
        <taxon>Bacteria</taxon>
        <taxon>Pseudomonadati</taxon>
        <taxon>Ignavibacteriota</taxon>
        <taxon>Ignavibacteria</taxon>
        <taxon>Ignavibacteriales</taxon>
        <taxon>Ignavibacteriaceae</taxon>
        <taxon>Ignavibacterium</taxon>
    </lineage>
</organism>
<proteinExistence type="predicted"/>